<dbReference type="AlphaFoldDB" id="A0A0C4EJ35"/>
<evidence type="ECO:0000313" key="4">
    <source>
        <dbReference type="Proteomes" id="UP000005240"/>
    </source>
</evidence>
<reference evidence="3" key="4">
    <citation type="submission" date="2025-05" db="UniProtKB">
        <authorList>
            <consortium name="EnsemblFungi"/>
        </authorList>
    </citation>
    <scope>IDENTIFICATION</scope>
    <source>
        <strain evidence="3">isolate 1-1 / race 1 (BBBD)</strain>
    </source>
</reference>
<gene>
    <name evidence="2" type="ORF">PTTG_00752</name>
</gene>
<name>A0A0C4EJ35_PUCT1</name>
<dbReference type="EnsemblFungi" id="PTTG_00752-t43_1">
    <property type="protein sequence ID" value="PTTG_00752-t43_1-p1"/>
    <property type="gene ID" value="PTTG_00752"/>
</dbReference>
<evidence type="ECO:0000256" key="1">
    <source>
        <dbReference type="SAM" id="MobiDB-lite"/>
    </source>
</evidence>
<organism evidence="3 4">
    <name type="scientific">Puccinia triticina (isolate 1-1 / race 1 (BBBD))</name>
    <name type="common">Brown leaf rust fungus</name>
    <dbReference type="NCBI Taxonomy" id="630390"/>
    <lineage>
        <taxon>Eukaryota</taxon>
        <taxon>Fungi</taxon>
        <taxon>Dikarya</taxon>
        <taxon>Basidiomycota</taxon>
        <taxon>Pucciniomycotina</taxon>
        <taxon>Pucciniomycetes</taxon>
        <taxon>Pucciniales</taxon>
        <taxon>Pucciniaceae</taxon>
        <taxon>Puccinia</taxon>
    </lineage>
</organism>
<dbReference type="VEuPathDB" id="FungiDB:PTTG_00752"/>
<dbReference type="EMBL" id="ADAS02000061">
    <property type="protein sequence ID" value="OAV92608.1"/>
    <property type="molecule type" value="Genomic_DNA"/>
</dbReference>
<keyword evidence="4" id="KW-1185">Reference proteome</keyword>
<feature type="region of interest" description="Disordered" evidence="1">
    <location>
        <begin position="71"/>
        <end position="148"/>
    </location>
</feature>
<dbReference type="Proteomes" id="UP000005240">
    <property type="component" value="Unassembled WGS sequence"/>
</dbReference>
<sequence length="148" mass="16201">MAILLGNQESGETFSYAVRQIMQLKGCHLHLLSCGCHLQTCPIHPPNQNPPDPLQLCKPNQIIILQLHNPTKSQPTVTEIMPPAPPPDNSESPLPEIESPLPEISEMAAPAARQHKSEEPDLPDTPAPQPVNSRRQPLKKSSDLPSQP</sequence>
<evidence type="ECO:0000313" key="3">
    <source>
        <dbReference type="EnsemblFungi" id="PTTG_00752-t43_1-p1"/>
    </source>
</evidence>
<evidence type="ECO:0000313" key="2">
    <source>
        <dbReference type="EMBL" id="OAV92608.1"/>
    </source>
</evidence>
<reference evidence="3 4" key="3">
    <citation type="journal article" date="2017" name="G3 (Bethesda)">
        <title>Comparative analysis highlights variable genome content of wheat rusts and divergence of the mating loci.</title>
        <authorList>
            <person name="Cuomo C.A."/>
            <person name="Bakkeren G."/>
            <person name="Khalil H.B."/>
            <person name="Panwar V."/>
            <person name="Joly D."/>
            <person name="Linning R."/>
            <person name="Sakthikumar S."/>
            <person name="Song X."/>
            <person name="Adiconis X."/>
            <person name="Fan L."/>
            <person name="Goldberg J.M."/>
            <person name="Levin J.Z."/>
            <person name="Young S."/>
            <person name="Zeng Q."/>
            <person name="Anikster Y."/>
            <person name="Bruce M."/>
            <person name="Wang M."/>
            <person name="Yin C."/>
            <person name="McCallum B."/>
            <person name="Szabo L.J."/>
            <person name="Hulbert S."/>
            <person name="Chen X."/>
            <person name="Fellers J.P."/>
        </authorList>
    </citation>
    <scope>NUCLEOTIDE SEQUENCE</scope>
    <source>
        <strain evidence="3">isolate 1-1 / race 1 (BBBD)</strain>
        <strain evidence="4">Isolate 1-1 / race 1 (BBBD)</strain>
    </source>
</reference>
<proteinExistence type="predicted"/>
<feature type="compositionally biased region" description="Low complexity" evidence="1">
    <location>
        <begin position="89"/>
        <end position="106"/>
    </location>
</feature>
<reference evidence="2" key="2">
    <citation type="submission" date="2016-05" db="EMBL/GenBank/DDBJ databases">
        <title>Comparative analysis highlights variable genome content of wheat rusts and divergence of the mating loci.</title>
        <authorList>
            <person name="Cuomo C.A."/>
            <person name="Bakkeren G."/>
            <person name="Szabo L."/>
            <person name="Khalil H."/>
            <person name="Joly D."/>
            <person name="Goldberg J."/>
            <person name="Young S."/>
            <person name="Zeng Q."/>
            <person name="Fellers J."/>
        </authorList>
    </citation>
    <scope>NUCLEOTIDE SEQUENCE [LARGE SCALE GENOMIC DNA]</scope>
    <source>
        <strain evidence="2">1-1 BBBD Race 1</strain>
    </source>
</reference>
<reference evidence="2" key="1">
    <citation type="submission" date="2009-11" db="EMBL/GenBank/DDBJ databases">
        <authorList>
            <consortium name="The Broad Institute Genome Sequencing Platform"/>
            <person name="Ward D."/>
            <person name="Feldgarden M."/>
            <person name="Earl A."/>
            <person name="Young S.K."/>
            <person name="Zeng Q."/>
            <person name="Koehrsen M."/>
            <person name="Alvarado L."/>
            <person name="Berlin A."/>
            <person name="Bochicchio J."/>
            <person name="Borenstein D."/>
            <person name="Chapman S.B."/>
            <person name="Chen Z."/>
            <person name="Engels R."/>
            <person name="Freedman E."/>
            <person name="Gellesch M."/>
            <person name="Goldberg J."/>
            <person name="Griggs A."/>
            <person name="Gujja S."/>
            <person name="Heilman E."/>
            <person name="Heiman D."/>
            <person name="Hepburn T."/>
            <person name="Howarth C."/>
            <person name="Jen D."/>
            <person name="Larson L."/>
            <person name="Lewis B."/>
            <person name="Mehta T."/>
            <person name="Park D."/>
            <person name="Pearson M."/>
            <person name="Roberts A."/>
            <person name="Saif S."/>
            <person name="Shea T."/>
            <person name="Shenoy N."/>
            <person name="Sisk P."/>
            <person name="Stolte C."/>
            <person name="Sykes S."/>
            <person name="Thomson T."/>
            <person name="Walk T."/>
            <person name="White J."/>
            <person name="Yandava C."/>
            <person name="Izard J."/>
            <person name="Baranova O.V."/>
            <person name="Blanton J.M."/>
            <person name="Tanner A.C."/>
            <person name="Dewhirst F.E."/>
            <person name="Haas B."/>
            <person name="Nusbaum C."/>
            <person name="Birren B."/>
        </authorList>
    </citation>
    <scope>NUCLEOTIDE SEQUENCE [LARGE SCALE GENOMIC DNA]</scope>
    <source>
        <strain evidence="2">1-1 BBBD Race 1</strain>
    </source>
</reference>
<protein>
    <submittedName>
        <fullName evidence="2 3">Uncharacterized protein</fullName>
    </submittedName>
</protein>
<accession>A0A0C4EJ35</accession>